<evidence type="ECO:0000256" key="1">
    <source>
        <dbReference type="ARBA" id="ARBA00022597"/>
    </source>
</evidence>
<keyword evidence="2" id="KW-0472">Membrane</keyword>
<accession>A0AAJ2P4P4</accession>
<dbReference type="Pfam" id="PF13347">
    <property type="entry name" value="MFS_2"/>
    <property type="match status" value="1"/>
</dbReference>
<dbReference type="PANTHER" id="PTHR11328">
    <property type="entry name" value="MAJOR FACILITATOR SUPERFAMILY DOMAIN-CONTAINING PROTEIN"/>
    <property type="match status" value="1"/>
</dbReference>
<dbReference type="AlphaFoldDB" id="A0AAJ2P4P4"/>
<protein>
    <submittedName>
        <fullName evidence="3">Uncharacterized protein</fullName>
    </submittedName>
</protein>
<dbReference type="RefSeq" id="WP_032808318.1">
    <property type="nucleotide sequence ID" value="NZ_MLOL01000094.1"/>
</dbReference>
<organism evidence="3 4">
    <name type="scientific">Oenococcus oeni</name>
    <name type="common">Leuconostoc oenos</name>
    <dbReference type="NCBI Taxonomy" id="1247"/>
    <lineage>
        <taxon>Bacteria</taxon>
        <taxon>Bacillati</taxon>
        <taxon>Bacillota</taxon>
        <taxon>Bacilli</taxon>
        <taxon>Lactobacillales</taxon>
        <taxon>Lactobacillaceae</taxon>
        <taxon>Oenococcus</taxon>
    </lineage>
</organism>
<dbReference type="InterPro" id="IPR039672">
    <property type="entry name" value="MFS_2"/>
</dbReference>
<name>A0AAJ2P4P4_OENOE</name>
<feature type="transmembrane region" description="Helical" evidence="2">
    <location>
        <begin position="29"/>
        <end position="51"/>
    </location>
</feature>
<keyword evidence="2" id="KW-0812">Transmembrane</keyword>
<evidence type="ECO:0000313" key="3">
    <source>
        <dbReference type="EMBL" id="MDV7715447.1"/>
    </source>
</evidence>
<dbReference type="Proteomes" id="UP001281024">
    <property type="component" value="Unassembled WGS sequence"/>
</dbReference>
<keyword evidence="1" id="KW-0813">Transport</keyword>
<keyword evidence="2" id="KW-1133">Transmembrane helix</keyword>
<comment type="caution">
    <text evidence="3">The sequence shown here is derived from an EMBL/GenBank/DDBJ whole genome shotgun (WGS) entry which is preliminary data.</text>
</comment>
<dbReference type="InterPro" id="IPR036259">
    <property type="entry name" value="MFS_trans_sf"/>
</dbReference>
<feature type="transmembrane region" description="Helical" evidence="2">
    <location>
        <begin position="106"/>
        <end position="129"/>
    </location>
</feature>
<reference evidence="3" key="1">
    <citation type="submission" date="2019-10" db="EMBL/GenBank/DDBJ databases">
        <title>Malate fermentation in French cider.</title>
        <authorList>
            <person name="Cousin F.J."/>
            <person name="Medina Fernandez S."/>
            <person name="Misery B."/>
            <person name="Laplace J.-M."/>
            <person name="Cretenet M."/>
        </authorList>
    </citation>
    <scope>NUCLEOTIDE SEQUENCE</scope>
    <source>
        <strain evidence="3">UCMA15129</strain>
    </source>
</reference>
<dbReference type="Gene3D" id="1.20.1250.20">
    <property type="entry name" value="MFS general substrate transporter like domains"/>
    <property type="match status" value="1"/>
</dbReference>
<evidence type="ECO:0000256" key="2">
    <source>
        <dbReference type="SAM" id="Phobius"/>
    </source>
</evidence>
<dbReference type="GO" id="GO:0005886">
    <property type="term" value="C:plasma membrane"/>
    <property type="evidence" value="ECO:0007669"/>
    <property type="project" value="TreeGrafter"/>
</dbReference>
<evidence type="ECO:0000313" key="4">
    <source>
        <dbReference type="Proteomes" id="UP001281024"/>
    </source>
</evidence>
<keyword evidence="1" id="KW-0762">Sugar transport</keyword>
<dbReference type="GO" id="GO:0015293">
    <property type="term" value="F:symporter activity"/>
    <property type="evidence" value="ECO:0007669"/>
    <property type="project" value="InterPro"/>
</dbReference>
<proteinExistence type="predicted"/>
<dbReference type="GO" id="GO:0008643">
    <property type="term" value="P:carbohydrate transport"/>
    <property type="evidence" value="ECO:0007669"/>
    <property type="project" value="InterPro"/>
</dbReference>
<dbReference type="EMBL" id="WERV01000005">
    <property type="protein sequence ID" value="MDV7715447.1"/>
    <property type="molecule type" value="Genomic_DNA"/>
</dbReference>
<feature type="transmembrane region" description="Helical" evidence="2">
    <location>
        <begin position="72"/>
        <end position="94"/>
    </location>
</feature>
<gene>
    <name evidence="3" type="ORF">GA838_06775</name>
</gene>
<dbReference type="SUPFAM" id="SSF103473">
    <property type="entry name" value="MFS general substrate transporter"/>
    <property type="match status" value="1"/>
</dbReference>
<sequence>MVIITIVSSVAMFFIPATASGKITFYALYVLGGLFMGFAMPAQLTMIPLAIDYGEWKNKTSSGGFFGAINGFTQTLATAISGGLIAAILVIVNYVPNVTQSTNSLIGIKFMMSVLPAIVISIGLVIFGWDMTDKKHQEIIEELNKNRKSESKDAQEIKNRIIS</sequence>
<dbReference type="PANTHER" id="PTHR11328:SF24">
    <property type="entry name" value="MAJOR FACILITATOR SUPERFAMILY (MFS) PROFILE DOMAIN-CONTAINING PROTEIN"/>
    <property type="match status" value="1"/>
</dbReference>